<dbReference type="EMBL" id="LAZR01046286">
    <property type="protein sequence ID" value="KKK96890.1"/>
    <property type="molecule type" value="Genomic_DNA"/>
</dbReference>
<proteinExistence type="predicted"/>
<sequence length="256" mass="29045">MSDFDWTEYEIPEDSPGLHAVEKARLDGDGGRYQRCCCYFDDDNDGLPVTMCNHHRAVLDELRSTLVALEQAQAENSKSRNTIEAMKRNFTEMEIMAHTACDRAEQLEKQDEIHWKTRRGHLRTVDAWKRINKDARNKLRAVVCGYFNDTGAEPSVSVLGRAVDEAKDFLQATRSDSPHYKRTQTAGESAPGFSIDKQFTCPKCKGHCFGTQNATDCLNATGYCNGRIGSDVDGYQCCGFEWLRTNDNMWFSKRQS</sequence>
<evidence type="ECO:0000313" key="1">
    <source>
        <dbReference type="EMBL" id="KKK96890.1"/>
    </source>
</evidence>
<dbReference type="AlphaFoldDB" id="A0A0F9AF51"/>
<name>A0A0F9AF51_9ZZZZ</name>
<accession>A0A0F9AF51</accession>
<gene>
    <name evidence="1" type="ORF">LCGC14_2658270</name>
</gene>
<protein>
    <submittedName>
        <fullName evidence="1">Uncharacterized protein</fullName>
    </submittedName>
</protein>
<organism evidence="1">
    <name type="scientific">marine sediment metagenome</name>
    <dbReference type="NCBI Taxonomy" id="412755"/>
    <lineage>
        <taxon>unclassified sequences</taxon>
        <taxon>metagenomes</taxon>
        <taxon>ecological metagenomes</taxon>
    </lineage>
</organism>
<feature type="non-terminal residue" evidence="1">
    <location>
        <position position="256"/>
    </location>
</feature>
<comment type="caution">
    <text evidence="1">The sequence shown here is derived from an EMBL/GenBank/DDBJ whole genome shotgun (WGS) entry which is preliminary data.</text>
</comment>
<reference evidence="1" key="1">
    <citation type="journal article" date="2015" name="Nature">
        <title>Complex archaea that bridge the gap between prokaryotes and eukaryotes.</title>
        <authorList>
            <person name="Spang A."/>
            <person name="Saw J.H."/>
            <person name="Jorgensen S.L."/>
            <person name="Zaremba-Niedzwiedzka K."/>
            <person name="Martijn J."/>
            <person name="Lind A.E."/>
            <person name="van Eijk R."/>
            <person name="Schleper C."/>
            <person name="Guy L."/>
            <person name="Ettema T.J."/>
        </authorList>
    </citation>
    <scope>NUCLEOTIDE SEQUENCE</scope>
</reference>